<dbReference type="PROSITE" id="PS50089">
    <property type="entry name" value="ZF_RING_2"/>
    <property type="match status" value="1"/>
</dbReference>
<feature type="region of interest" description="Disordered" evidence="3">
    <location>
        <begin position="1"/>
        <end position="39"/>
    </location>
</feature>
<keyword evidence="6" id="KW-1185">Reference proteome</keyword>
<feature type="compositionally biased region" description="Basic and acidic residues" evidence="3">
    <location>
        <begin position="19"/>
        <end position="28"/>
    </location>
</feature>
<dbReference type="Pfam" id="PF13920">
    <property type="entry name" value="zf-C3HC4_3"/>
    <property type="match status" value="1"/>
</dbReference>
<keyword evidence="2" id="KW-0175">Coiled coil</keyword>
<feature type="compositionally biased region" description="Basic residues" evidence="3">
    <location>
        <begin position="1"/>
        <end position="15"/>
    </location>
</feature>
<organism evidence="5 6">
    <name type="scientific">Perilla frutescens var. hirtella</name>
    <name type="common">Perilla citriodora</name>
    <name type="synonym">Perilla setoyensis</name>
    <dbReference type="NCBI Taxonomy" id="608512"/>
    <lineage>
        <taxon>Eukaryota</taxon>
        <taxon>Viridiplantae</taxon>
        <taxon>Streptophyta</taxon>
        <taxon>Embryophyta</taxon>
        <taxon>Tracheophyta</taxon>
        <taxon>Spermatophyta</taxon>
        <taxon>Magnoliopsida</taxon>
        <taxon>eudicotyledons</taxon>
        <taxon>Gunneridae</taxon>
        <taxon>Pentapetalae</taxon>
        <taxon>asterids</taxon>
        <taxon>lamiids</taxon>
        <taxon>Lamiales</taxon>
        <taxon>Lamiaceae</taxon>
        <taxon>Nepetoideae</taxon>
        <taxon>Elsholtzieae</taxon>
        <taxon>Perilla</taxon>
    </lineage>
</organism>
<dbReference type="InterPro" id="IPR013083">
    <property type="entry name" value="Znf_RING/FYVE/PHD"/>
</dbReference>
<dbReference type="EMBL" id="SDAM02004710">
    <property type="protein sequence ID" value="KAH6820130.1"/>
    <property type="molecule type" value="Genomic_DNA"/>
</dbReference>
<dbReference type="SUPFAM" id="SSF57850">
    <property type="entry name" value="RING/U-box"/>
    <property type="match status" value="1"/>
</dbReference>
<feature type="domain" description="RING-type" evidence="4">
    <location>
        <begin position="592"/>
        <end position="632"/>
    </location>
</feature>
<dbReference type="Gene3D" id="3.30.40.10">
    <property type="entry name" value="Zinc/RING finger domain, C3HC4 (zinc finger)"/>
    <property type="match status" value="1"/>
</dbReference>
<reference evidence="5 6" key="1">
    <citation type="journal article" date="2021" name="Nat. Commun.">
        <title>Incipient diploidization of the medicinal plant Perilla within 10,000 years.</title>
        <authorList>
            <person name="Zhang Y."/>
            <person name="Shen Q."/>
            <person name="Leng L."/>
            <person name="Zhang D."/>
            <person name="Chen S."/>
            <person name="Shi Y."/>
            <person name="Ning Z."/>
            <person name="Chen S."/>
        </authorList>
    </citation>
    <scope>NUCLEOTIDE SEQUENCE [LARGE SCALE GENOMIC DNA]</scope>
    <source>
        <strain evidence="6">cv. PC099</strain>
    </source>
</reference>
<dbReference type="AlphaFoldDB" id="A0AAD4IRB6"/>
<feature type="coiled-coil region" evidence="2">
    <location>
        <begin position="406"/>
        <end position="440"/>
    </location>
</feature>
<dbReference type="Proteomes" id="UP001190926">
    <property type="component" value="Unassembled WGS sequence"/>
</dbReference>
<dbReference type="PANTHER" id="PTHR46405:SF3">
    <property type="entry name" value="RING_U-BOX SUPERFAMILY PROTEIN"/>
    <property type="match status" value="1"/>
</dbReference>
<comment type="caution">
    <text evidence="5">The sequence shown here is derived from an EMBL/GenBank/DDBJ whole genome shotgun (WGS) entry which is preliminary data.</text>
</comment>
<evidence type="ECO:0000256" key="1">
    <source>
        <dbReference type="PROSITE-ProRule" id="PRU00175"/>
    </source>
</evidence>
<protein>
    <recommendedName>
        <fullName evidence="4">RING-type domain-containing protein</fullName>
    </recommendedName>
</protein>
<keyword evidence="1" id="KW-0479">Metal-binding</keyword>
<evidence type="ECO:0000259" key="4">
    <source>
        <dbReference type="PROSITE" id="PS50089"/>
    </source>
</evidence>
<evidence type="ECO:0000313" key="5">
    <source>
        <dbReference type="EMBL" id="KAH6820130.1"/>
    </source>
</evidence>
<dbReference type="GO" id="GO:0008270">
    <property type="term" value="F:zinc ion binding"/>
    <property type="evidence" value="ECO:0007669"/>
    <property type="project" value="UniProtKB-KW"/>
</dbReference>
<dbReference type="InterPro" id="IPR046527">
    <property type="entry name" value="PIR2-like_helical"/>
</dbReference>
<proteinExistence type="predicted"/>
<evidence type="ECO:0000256" key="2">
    <source>
        <dbReference type="SAM" id="Coils"/>
    </source>
</evidence>
<dbReference type="PANTHER" id="PTHR46405">
    <property type="entry name" value="OS05G0141500 PROTEIN"/>
    <property type="match status" value="1"/>
</dbReference>
<name>A0AAD4IRB6_PERFH</name>
<dbReference type="Pfam" id="PF20235">
    <property type="entry name" value="PIR2-like_helical"/>
    <property type="match status" value="1"/>
</dbReference>
<sequence>MAGSKGGKHSQRKGNPKYNKIDSIKMKTEASQTSNIHSDVPRDLDEDIEIVLDFELPATTTESSHTLDEMEQLLYVKLDLLYTKAQDQLLKSGYSKTEVESAILHAGSVHGKMDILNNVCQNTIDYIEKKSKPGIKDFKDLVELYKCTLENMVDSVNTTRRAQRRGAIWHLLVKNWGFVPSTITLAHQRSRDKSSIWFRESHLSSRLRRNEDIGSLYPSSVKKVPSGMQIDSSSKKACLLERIDFTVASLSHLRLTILIVTDGVQREIKDPVIRLQAFQRVAVKPIKVPNIVSSDFLRSLTDCSYGACLIGCLESNSDDPKTALIVELVKNMRELHEKVKEQKEWAEKKVLSSAITLSKELLELKMLRTEEFDRELNKQERLYTEKSCILMLIETEQGVHKIRNTAMILNNTMKRLARENAQMRADIQAIKLNASEYEKDFGEVLKRERRSMRKLADVEKQTSIFQSQFEEEKQRIVQLETELLQAEKELVEAEMKWKHETAEKENTCALLSEETKKVGTQKANSRAQLLKFQQKADIDSQLARDDLRRLENELSSLRISDQMPDTFLENDGFWCDSAQSSSSKETIRHWICMSCLQNEVSVVFLPCTHQVLCSPCYSENFKTAGGCCPYCHVNIEGSIKAYGPSS</sequence>
<feature type="coiled-coil region" evidence="2">
    <location>
        <begin position="533"/>
        <end position="560"/>
    </location>
</feature>
<feature type="coiled-coil region" evidence="2">
    <location>
        <begin position="469"/>
        <end position="496"/>
    </location>
</feature>
<dbReference type="InterPro" id="IPR001841">
    <property type="entry name" value="Znf_RING"/>
</dbReference>
<evidence type="ECO:0000313" key="6">
    <source>
        <dbReference type="Proteomes" id="UP001190926"/>
    </source>
</evidence>
<dbReference type="InterPro" id="IPR046934">
    <property type="entry name" value="PIR2-like"/>
</dbReference>
<keyword evidence="1" id="KW-0863">Zinc-finger</keyword>
<evidence type="ECO:0000256" key="3">
    <source>
        <dbReference type="SAM" id="MobiDB-lite"/>
    </source>
</evidence>
<gene>
    <name evidence="5" type="ORF">C2S53_017431</name>
</gene>
<keyword evidence="1" id="KW-0862">Zinc</keyword>
<accession>A0AAD4IRB6</accession>